<organism evidence="4 5">
    <name type="scientific">Aspergillus granulosus</name>
    <dbReference type="NCBI Taxonomy" id="176169"/>
    <lineage>
        <taxon>Eukaryota</taxon>
        <taxon>Fungi</taxon>
        <taxon>Dikarya</taxon>
        <taxon>Ascomycota</taxon>
        <taxon>Pezizomycotina</taxon>
        <taxon>Eurotiomycetes</taxon>
        <taxon>Eurotiomycetidae</taxon>
        <taxon>Eurotiales</taxon>
        <taxon>Aspergillaceae</taxon>
        <taxon>Aspergillus</taxon>
        <taxon>Aspergillus subgen. Nidulantes</taxon>
    </lineage>
</organism>
<comment type="caution">
    <text evidence="4">The sequence shown here is derived from an EMBL/GenBank/DDBJ whole genome shotgun (WGS) entry which is preliminary data.</text>
</comment>
<protein>
    <submittedName>
        <fullName evidence="4">Purine and uridine phosphorylase</fullName>
    </submittedName>
</protein>
<dbReference type="Proteomes" id="UP001610334">
    <property type="component" value="Unassembled WGS sequence"/>
</dbReference>
<dbReference type="EMBL" id="JBFXLT010000168">
    <property type="protein sequence ID" value="KAL2802705.1"/>
    <property type="molecule type" value="Genomic_DNA"/>
</dbReference>
<feature type="domain" description="GPI inositol-deacylase winged helix" evidence="2">
    <location>
        <begin position="668"/>
        <end position="741"/>
    </location>
</feature>
<dbReference type="InterPro" id="IPR027417">
    <property type="entry name" value="P-loop_NTPase"/>
</dbReference>
<dbReference type="InterPro" id="IPR053137">
    <property type="entry name" value="NLR-like"/>
</dbReference>
<accession>A0ABR4GUG1</accession>
<reference evidence="4 5" key="1">
    <citation type="submission" date="2024-07" db="EMBL/GenBank/DDBJ databases">
        <title>Section-level genome sequencing and comparative genomics of Aspergillus sections Usti and Cavernicolus.</title>
        <authorList>
            <consortium name="Lawrence Berkeley National Laboratory"/>
            <person name="Nybo J.L."/>
            <person name="Vesth T.C."/>
            <person name="Theobald S."/>
            <person name="Frisvad J.C."/>
            <person name="Larsen T.O."/>
            <person name="Kjaerboelling I."/>
            <person name="Rothschild-Mancinelli K."/>
            <person name="Lyhne E.K."/>
            <person name="Kogle M.E."/>
            <person name="Barry K."/>
            <person name="Clum A."/>
            <person name="Na H."/>
            <person name="Ledsgaard L."/>
            <person name="Lin J."/>
            <person name="Lipzen A."/>
            <person name="Kuo A."/>
            <person name="Riley R."/>
            <person name="Mondo S."/>
            <person name="Labutti K."/>
            <person name="Haridas S."/>
            <person name="Pangalinan J."/>
            <person name="Salamov A.A."/>
            <person name="Simmons B.A."/>
            <person name="Magnuson J.K."/>
            <person name="Chen J."/>
            <person name="Drula E."/>
            <person name="Henrissat B."/>
            <person name="Wiebenga A."/>
            <person name="Lubbers R.J."/>
            <person name="Gomes A.C."/>
            <person name="Makela M.R."/>
            <person name="Stajich J."/>
            <person name="Grigoriev I.V."/>
            <person name="Mortensen U.H."/>
            <person name="De Vries R.P."/>
            <person name="Baker S.E."/>
            <person name="Andersen M.R."/>
        </authorList>
    </citation>
    <scope>NUCLEOTIDE SEQUENCE [LARGE SCALE GENOMIC DNA]</scope>
    <source>
        <strain evidence="4 5">CBS 588.65</strain>
    </source>
</reference>
<dbReference type="InterPro" id="IPR056884">
    <property type="entry name" value="NPHP3-like_N"/>
</dbReference>
<evidence type="ECO:0000313" key="4">
    <source>
        <dbReference type="EMBL" id="KAL2802705.1"/>
    </source>
</evidence>
<feature type="domain" description="Nephrocystin 3-like N-terminal" evidence="3">
    <location>
        <begin position="389"/>
        <end position="554"/>
    </location>
</feature>
<dbReference type="InterPro" id="IPR035994">
    <property type="entry name" value="Nucleoside_phosphorylase_sf"/>
</dbReference>
<dbReference type="Pfam" id="PF24883">
    <property type="entry name" value="NPHP3_N"/>
    <property type="match status" value="1"/>
</dbReference>
<evidence type="ECO:0000259" key="2">
    <source>
        <dbReference type="Pfam" id="PF22939"/>
    </source>
</evidence>
<evidence type="ECO:0000256" key="1">
    <source>
        <dbReference type="ARBA" id="ARBA00022737"/>
    </source>
</evidence>
<dbReference type="SUPFAM" id="SSF52540">
    <property type="entry name" value="P-loop containing nucleoside triphosphate hydrolases"/>
    <property type="match status" value="1"/>
</dbReference>
<dbReference type="Pfam" id="PF22939">
    <property type="entry name" value="WHD_GPIID"/>
    <property type="match status" value="1"/>
</dbReference>
<gene>
    <name evidence="4" type="ORF">BJX63DRAFT_425880</name>
</gene>
<dbReference type="Gene3D" id="3.40.50.1580">
    <property type="entry name" value="Nucleoside phosphorylase domain"/>
    <property type="match status" value="1"/>
</dbReference>
<proteinExistence type="predicted"/>
<keyword evidence="1" id="KW-0677">Repeat</keyword>
<sequence>MSVRGDLAMGQKETLTHDVYTVGWVCVLECELNASRALLDKEHGRLPAAENDDNVYLLGEMNGHNVVIAFPAIYGVGAAARTATNMIRTFRNIRFGLMVGIGGAVPNPSHFGKPTEDIRLGDVVVSEPKGDHGGVIHYDMGQRKADGQLYKRSHLNKPPTMLLNAMKLLRSDHPFGRGEMNRYIADVAQLSELSDAFQAYQNPGRSNDRLYKMDYNHEGGEDCTHCDANSTETRAPRRSDVPVVHYGLIASGNAVIKDPQYRDKLREAWGIACFEMEAAGLMDNFPCLVIRGISDYCDTHKNDIWQPYAAITAAAYAKDLLRIILPQEVCAAKVVEMEEVLDVLSNIQTSVSMIKSSINASQENELLIWLSPKDYGSEQTDMLSQRQEGTGTWLLERAEFQNWVSESSKTIYCRGMPGAGKTVMTAVVVDHLRSRFQDNPAVGIACIYCSVQNEAEQTPSRIFLSLLRQLIKQLSSTPLAVKSMYDHHTRAGDRPSFLDIANALLDTISCFQRTFIVIDALDELLTSESPPKQLVREIFALQEKSKINIFATSRYDPEIAGEFQQSILVDVRAAEDDVARYLDSHIGELPAFVSETPGLEDEIKTGIISAIDGMFLLAKLHLNLFRDKYSIRDVKDGIKSLPKGFNGYDLSYAEAMHNIRSQRQGLLELATKVLSWICCSRRLLLATELQHALAVKDKHTDFDKLSIPDMGLIVSVCKGLVIVDGERGTIRLVHYTTQQYFERTWQQWFSNAHEKIAETTLRYLTFDTFKTGPCLTGTEFRARLDQYVLYDYAARNWAYHVRTALFEETSLCAVSAVLEE</sequence>
<dbReference type="Gene3D" id="3.40.50.300">
    <property type="entry name" value="P-loop containing nucleotide triphosphate hydrolases"/>
    <property type="match status" value="1"/>
</dbReference>
<dbReference type="InterPro" id="IPR054471">
    <property type="entry name" value="GPIID_WHD"/>
</dbReference>
<name>A0ABR4GUG1_9EURO</name>
<dbReference type="PANTHER" id="PTHR46082:SF11">
    <property type="entry name" value="AAA+ ATPASE DOMAIN-CONTAINING PROTEIN-RELATED"/>
    <property type="match status" value="1"/>
</dbReference>
<dbReference type="SUPFAM" id="SSF53167">
    <property type="entry name" value="Purine and uridine phosphorylases"/>
    <property type="match status" value="1"/>
</dbReference>
<dbReference type="PANTHER" id="PTHR46082">
    <property type="entry name" value="ATP/GTP-BINDING PROTEIN-RELATED"/>
    <property type="match status" value="1"/>
</dbReference>
<evidence type="ECO:0000259" key="3">
    <source>
        <dbReference type="Pfam" id="PF24883"/>
    </source>
</evidence>
<evidence type="ECO:0000313" key="5">
    <source>
        <dbReference type="Proteomes" id="UP001610334"/>
    </source>
</evidence>
<keyword evidence="5" id="KW-1185">Reference proteome</keyword>